<keyword evidence="2" id="KW-1185">Reference proteome</keyword>
<reference evidence="1 2" key="1">
    <citation type="submission" date="2016-06" db="EMBL/GenBank/DDBJ databases">
        <title>Living apart together: crosstalk between the core and supernumerary genomes in a fungal plant pathogen.</title>
        <authorList>
            <person name="Vanheule A."/>
            <person name="Audenaert K."/>
            <person name="Warris S."/>
            <person name="Van De Geest H."/>
            <person name="Schijlen E."/>
            <person name="Hofte M."/>
            <person name="De Saeger S."/>
            <person name="Haesaert G."/>
            <person name="Waalwijk C."/>
            <person name="Van Der Lee T."/>
        </authorList>
    </citation>
    <scope>NUCLEOTIDE SEQUENCE [LARGE SCALE GENOMIC DNA]</scope>
    <source>
        <strain evidence="1 2">2516</strain>
    </source>
</reference>
<accession>A0A1B8AQQ2</accession>
<protein>
    <submittedName>
        <fullName evidence="1">Uncharacterized protein</fullName>
    </submittedName>
</protein>
<dbReference type="Proteomes" id="UP000091967">
    <property type="component" value="Unassembled WGS sequence"/>
</dbReference>
<evidence type="ECO:0000313" key="1">
    <source>
        <dbReference type="EMBL" id="OBS22716.1"/>
    </source>
</evidence>
<gene>
    <name evidence="1" type="ORF">FPOA_09048</name>
</gene>
<dbReference type="SUPFAM" id="SSF56973">
    <property type="entry name" value="Aerolisin/ETX pore-forming domain"/>
    <property type="match status" value="1"/>
</dbReference>
<comment type="caution">
    <text evidence="1">The sequence shown here is derived from an EMBL/GenBank/DDBJ whole genome shotgun (WGS) entry which is preliminary data.</text>
</comment>
<sequence>MAEIEPQHFADRIVVGDERRPNPVVRNLRDDADGTILVGQIRQLSHRQNVTPIWLMIDVELLSAEWAFQFSIENESNGTRTKEESTEIGMNVSSGREVSNSVSASAGFAGFGFSAQVSGSNETKTFSTLETSSIRTVRDTYTCPPHSSIFVYKRRYRFRCRTWFLAPGIDAWVENPDGVKIESQFENEIFANQELISPVALTNIGRITNSTPSGLTLPTRGWKIVKSSMWNLWYQVTRAVYPWVQ</sequence>
<organism evidence="1 2">
    <name type="scientific">Fusarium poae</name>
    <dbReference type="NCBI Taxonomy" id="36050"/>
    <lineage>
        <taxon>Eukaryota</taxon>
        <taxon>Fungi</taxon>
        <taxon>Dikarya</taxon>
        <taxon>Ascomycota</taxon>
        <taxon>Pezizomycotina</taxon>
        <taxon>Sordariomycetes</taxon>
        <taxon>Hypocreomycetidae</taxon>
        <taxon>Hypocreales</taxon>
        <taxon>Nectriaceae</taxon>
        <taxon>Fusarium</taxon>
    </lineage>
</organism>
<dbReference type="AlphaFoldDB" id="A0A1B8AQQ2"/>
<name>A0A1B8AQQ2_FUSPO</name>
<proteinExistence type="predicted"/>
<dbReference type="EMBL" id="LYXU01000003">
    <property type="protein sequence ID" value="OBS22716.1"/>
    <property type="molecule type" value="Genomic_DNA"/>
</dbReference>
<evidence type="ECO:0000313" key="2">
    <source>
        <dbReference type="Proteomes" id="UP000091967"/>
    </source>
</evidence>